<keyword evidence="1" id="KW-0812">Transmembrane</keyword>
<feature type="transmembrane region" description="Helical" evidence="1">
    <location>
        <begin position="208"/>
        <end position="226"/>
    </location>
</feature>
<keyword evidence="3" id="KW-1185">Reference proteome</keyword>
<gene>
    <name evidence="2" type="ORF">SEMRO_1565_G282870.1</name>
</gene>
<keyword evidence="1" id="KW-1133">Transmembrane helix</keyword>
<feature type="transmembrane region" description="Helical" evidence="1">
    <location>
        <begin position="174"/>
        <end position="196"/>
    </location>
</feature>
<dbReference type="Proteomes" id="UP001153069">
    <property type="component" value="Unassembled WGS sequence"/>
</dbReference>
<feature type="transmembrane region" description="Helical" evidence="1">
    <location>
        <begin position="59"/>
        <end position="76"/>
    </location>
</feature>
<dbReference type="EMBL" id="CAICTM010001563">
    <property type="protein sequence ID" value="CAB9524660.1"/>
    <property type="molecule type" value="Genomic_DNA"/>
</dbReference>
<name>A0A9N8ETZ4_9STRA</name>
<evidence type="ECO:0000313" key="2">
    <source>
        <dbReference type="EMBL" id="CAB9524660.1"/>
    </source>
</evidence>
<sequence length="286" mass="31449">MTAATSSVSAPTVAVKQKQTEVLRITGAIIFLLSGIYHVDWWRLVQDPIVVPLSMYTEGAKLTVAYLTALLAWRIDPMSCWDETDFKALRIIYSLIAVADTCFIAQQPDAGILVFMIVQGLFIKRHLSGMTSISELTAQSPLVILVFGISAVLCAANATFFWYPRTGGFNDLFIILSIYFCLKCTSLTATYAACLIGKFPLWNAQMTAVGMTMFFICDHTVTGNLLLSQDPTTTDAPFYVVTSSLTWMFYGPALLLLSLSGYHPDILLVLAPNHQIDASSATKKKE</sequence>
<comment type="caution">
    <text evidence="2">The sequence shown here is derived from an EMBL/GenBank/DDBJ whole genome shotgun (WGS) entry which is preliminary data.</text>
</comment>
<protein>
    <submittedName>
        <fullName evidence="2">Inherit from bactNOG: Membrane</fullName>
    </submittedName>
</protein>
<organism evidence="2 3">
    <name type="scientific">Seminavis robusta</name>
    <dbReference type="NCBI Taxonomy" id="568900"/>
    <lineage>
        <taxon>Eukaryota</taxon>
        <taxon>Sar</taxon>
        <taxon>Stramenopiles</taxon>
        <taxon>Ochrophyta</taxon>
        <taxon>Bacillariophyta</taxon>
        <taxon>Bacillariophyceae</taxon>
        <taxon>Bacillariophycidae</taxon>
        <taxon>Naviculales</taxon>
        <taxon>Naviculaceae</taxon>
        <taxon>Seminavis</taxon>
    </lineage>
</organism>
<evidence type="ECO:0000313" key="3">
    <source>
        <dbReference type="Proteomes" id="UP001153069"/>
    </source>
</evidence>
<evidence type="ECO:0000256" key="1">
    <source>
        <dbReference type="SAM" id="Phobius"/>
    </source>
</evidence>
<feature type="transmembrane region" description="Helical" evidence="1">
    <location>
        <begin position="238"/>
        <end position="257"/>
    </location>
</feature>
<keyword evidence="1" id="KW-0472">Membrane</keyword>
<accession>A0A9N8ETZ4</accession>
<dbReference type="AlphaFoldDB" id="A0A9N8ETZ4"/>
<reference evidence="2" key="1">
    <citation type="submission" date="2020-06" db="EMBL/GenBank/DDBJ databases">
        <authorList>
            <consortium name="Plant Systems Biology data submission"/>
        </authorList>
    </citation>
    <scope>NUCLEOTIDE SEQUENCE</scope>
    <source>
        <strain evidence="2">D6</strain>
    </source>
</reference>
<feature type="transmembrane region" description="Helical" evidence="1">
    <location>
        <begin position="142"/>
        <end position="162"/>
    </location>
</feature>
<feature type="transmembrane region" description="Helical" evidence="1">
    <location>
        <begin position="22"/>
        <end position="39"/>
    </location>
</feature>
<proteinExistence type="predicted"/>